<evidence type="ECO:0000313" key="2">
    <source>
        <dbReference type="Proteomes" id="UP000439113"/>
    </source>
</evidence>
<accession>A0A6N8DV79</accession>
<dbReference type="RefSeq" id="WP_155447741.1">
    <property type="nucleotide sequence ID" value="NZ_JAOQNR010000024.1"/>
</dbReference>
<organism evidence="1 2">
    <name type="scientific">Rhodoblastus acidophilus</name>
    <name type="common">Rhodopseudomonas acidophila</name>
    <dbReference type="NCBI Taxonomy" id="1074"/>
    <lineage>
        <taxon>Bacteria</taxon>
        <taxon>Pseudomonadati</taxon>
        <taxon>Pseudomonadota</taxon>
        <taxon>Alphaproteobacteria</taxon>
        <taxon>Hyphomicrobiales</taxon>
        <taxon>Rhodoblastaceae</taxon>
        <taxon>Rhodoblastus</taxon>
    </lineage>
</organism>
<reference evidence="1 2" key="1">
    <citation type="submission" date="2019-11" db="EMBL/GenBank/DDBJ databases">
        <title>Whole-genome sequence of a Rhodoblastus acidophilus DSM 142.</title>
        <authorList>
            <person name="Kyndt J.A."/>
            <person name="Meyer T.E."/>
        </authorList>
    </citation>
    <scope>NUCLEOTIDE SEQUENCE [LARGE SCALE GENOMIC DNA]</scope>
    <source>
        <strain evidence="1 2">DSM 142</strain>
    </source>
</reference>
<dbReference type="EMBL" id="WNKS01000025">
    <property type="protein sequence ID" value="MTV33061.1"/>
    <property type="molecule type" value="Genomic_DNA"/>
</dbReference>
<sequence length="64" mass="7273">MTSITTAVAQDCYEVATNFGKKTPFPSGAELRKKINEAVKSVYRSDMSKDELFRASMKKLDWHD</sequence>
<comment type="caution">
    <text evidence="1">The sequence shown here is derived from an EMBL/GenBank/DDBJ whole genome shotgun (WGS) entry which is preliminary data.</text>
</comment>
<name>A0A6N8DV79_RHOAC</name>
<protein>
    <submittedName>
        <fullName evidence="1">Uncharacterized protein</fullName>
    </submittedName>
</protein>
<proteinExistence type="predicted"/>
<evidence type="ECO:0000313" key="1">
    <source>
        <dbReference type="EMBL" id="MTV33061.1"/>
    </source>
</evidence>
<gene>
    <name evidence="1" type="ORF">GJ654_18940</name>
</gene>
<dbReference type="AlphaFoldDB" id="A0A6N8DV79"/>
<dbReference type="Proteomes" id="UP000439113">
    <property type="component" value="Unassembled WGS sequence"/>
</dbReference>